<feature type="transmembrane region" description="Helical" evidence="10">
    <location>
        <begin position="156"/>
        <end position="173"/>
    </location>
</feature>
<accession>A0A3L6QRE1</accession>
<comment type="subcellular location">
    <subcellularLocation>
        <location evidence="2">Endomembrane system</location>
        <topology evidence="2">Multi-pass membrane protein</topology>
    </subcellularLocation>
</comment>
<evidence type="ECO:0000256" key="6">
    <source>
        <dbReference type="ARBA" id="ARBA00022692"/>
    </source>
</evidence>
<evidence type="ECO:0000256" key="9">
    <source>
        <dbReference type="ARBA" id="ARBA00023136"/>
    </source>
</evidence>
<dbReference type="Proteomes" id="UP000275267">
    <property type="component" value="Unassembled WGS sequence"/>
</dbReference>
<reference evidence="14" key="1">
    <citation type="journal article" date="2019" name="Nat. Commun.">
        <title>The genome of broomcorn millet.</title>
        <authorList>
            <person name="Zou C."/>
            <person name="Miki D."/>
            <person name="Li D."/>
            <person name="Tang Q."/>
            <person name="Xiao L."/>
            <person name="Rajput S."/>
            <person name="Deng P."/>
            <person name="Jia W."/>
            <person name="Huang R."/>
            <person name="Zhang M."/>
            <person name="Sun Y."/>
            <person name="Hu J."/>
            <person name="Fu X."/>
            <person name="Schnable P.S."/>
            <person name="Li F."/>
            <person name="Zhang H."/>
            <person name="Feng B."/>
            <person name="Zhu X."/>
            <person name="Liu R."/>
            <person name="Schnable J.C."/>
            <person name="Zhu J.-K."/>
            <person name="Zhang H."/>
        </authorList>
    </citation>
    <scope>NUCLEOTIDE SEQUENCE [LARGE SCALE GENOMIC DNA]</scope>
</reference>
<keyword evidence="6 10" id="KW-0812">Transmembrane</keyword>
<comment type="caution">
    <text evidence="13">The sequence shown here is derived from an EMBL/GenBank/DDBJ whole genome shotgun (WGS) entry which is preliminary data.</text>
</comment>
<keyword evidence="9 10" id="KW-0472">Membrane</keyword>
<evidence type="ECO:0000256" key="7">
    <source>
        <dbReference type="ARBA" id="ARBA00022786"/>
    </source>
</evidence>
<evidence type="ECO:0000256" key="4">
    <source>
        <dbReference type="ARBA" id="ARBA00012483"/>
    </source>
</evidence>
<sequence length="339" mass="36976">MDCSVEVKVEYPPTTTYRLIGSTTKVHITITRSAGDPLYFGAVKLEALPVMYQKQWRDAGSGGVINGALCIVVLSVAIAASLSQLRYLKSHADVAPYVSDVMLAVQFLGYGLPLITGSEALLEKVTFGSQATKPPPPSSYAAAAGTDNELYRAVGQMSRALLLAALLLTLRIGHKVRRSRARMLARSPLQPWRVPADRKVLAYSSGAPLAAFALAVALNGQAMSVEQLVALTQDLLLLPQMIGNAVWRVNCKPLAGSYYLGITAARVLPHAYDYLRPPAVDPYSDQYSDEYLQMSRPVDLVVPLVAIALALVVYVQQRWNYAIVSRMCKAEQKKLQHIF</sequence>
<dbReference type="GO" id="GO:0012505">
    <property type="term" value="C:endomembrane system"/>
    <property type="evidence" value="ECO:0007669"/>
    <property type="project" value="UniProtKB-SubCell"/>
</dbReference>
<evidence type="ECO:0000256" key="3">
    <source>
        <dbReference type="ARBA" id="ARBA00004906"/>
    </source>
</evidence>
<feature type="domain" description="SWEET-like" evidence="11">
    <location>
        <begin position="64"/>
        <end position="323"/>
    </location>
</feature>
<evidence type="ECO:0000313" key="14">
    <source>
        <dbReference type="Proteomes" id="UP000275267"/>
    </source>
</evidence>
<dbReference type="STRING" id="4540.A0A3L6QRE1"/>
<feature type="domain" description="DUF2921" evidence="12">
    <location>
        <begin position="1"/>
        <end position="43"/>
    </location>
</feature>
<comment type="catalytic activity">
    <reaction evidence="1">
        <text>S-ubiquitinyl-[E2 ubiquitin-conjugating enzyme]-L-cysteine + [acceptor protein]-L-lysine = [E2 ubiquitin-conjugating enzyme]-L-cysteine + N(6)-ubiquitinyl-[acceptor protein]-L-lysine.</text>
        <dbReference type="EC" id="2.3.2.27"/>
    </reaction>
</comment>
<evidence type="ECO:0000256" key="1">
    <source>
        <dbReference type="ARBA" id="ARBA00000900"/>
    </source>
</evidence>
<gene>
    <name evidence="13" type="ORF">C2845_PM04G30550</name>
</gene>
<dbReference type="Pfam" id="PF11145">
    <property type="entry name" value="DUF2921"/>
    <property type="match status" value="1"/>
</dbReference>
<keyword evidence="14" id="KW-1185">Reference proteome</keyword>
<organism evidence="13 14">
    <name type="scientific">Panicum miliaceum</name>
    <name type="common">Proso millet</name>
    <name type="synonym">Broomcorn millet</name>
    <dbReference type="NCBI Taxonomy" id="4540"/>
    <lineage>
        <taxon>Eukaryota</taxon>
        <taxon>Viridiplantae</taxon>
        <taxon>Streptophyta</taxon>
        <taxon>Embryophyta</taxon>
        <taxon>Tracheophyta</taxon>
        <taxon>Spermatophyta</taxon>
        <taxon>Magnoliopsida</taxon>
        <taxon>Liliopsida</taxon>
        <taxon>Poales</taxon>
        <taxon>Poaceae</taxon>
        <taxon>PACMAD clade</taxon>
        <taxon>Panicoideae</taxon>
        <taxon>Panicodae</taxon>
        <taxon>Paniceae</taxon>
        <taxon>Panicinae</taxon>
        <taxon>Panicum</taxon>
        <taxon>Panicum sect. Panicum</taxon>
    </lineage>
</organism>
<dbReference type="InterPro" id="IPR057425">
    <property type="entry name" value="DUF2921_N"/>
</dbReference>
<dbReference type="InterPro" id="IPR021319">
    <property type="entry name" value="DUF2921"/>
</dbReference>
<dbReference type="PANTHER" id="PTHR33389">
    <property type="entry name" value="FAMILY PROTEIN, PUTATIVE (DUF2921)-RELATED"/>
    <property type="match status" value="1"/>
</dbReference>
<name>A0A3L6QRE1_PANMI</name>
<keyword evidence="5" id="KW-0808">Transferase</keyword>
<keyword evidence="7" id="KW-0833">Ubl conjugation pathway</keyword>
<dbReference type="EMBL" id="PQIB02000011">
    <property type="protein sequence ID" value="RLM85285.1"/>
    <property type="molecule type" value="Genomic_DNA"/>
</dbReference>
<feature type="transmembrane region" description="Helical" evidence="10">
    <location>
        <begin position="300"/>
        <end position="317"/>
    </location>
</feature>
<evidence type="ECO:0000256" key="8">
    <source>
        <dbReference type="ARBA" id="ARBA00022989"/>
    </source>
</evidence>
<dbReference type="OrthoDB" id="618601at2759"/>
<dbReference type="GO" id="GO:0061630">
    <property type="term" value="F:ubiquitin protein ligase activity"/>
    <property type="evidence" value="ECO:0007669"/>
    <property type="project" value="UniProtKB-EC"/>
</dbReference>
<keyword evidence="8 10" id="KW-1133">Transmembrane helix</keyword>
<evidence type="ECO:0000256" key="2">
    <source>
        <dbReference type="ARBA" id="ARBA00004127"/>
    </source>
</evidence>
<feature type="transmembrane region" description="Helical" evidence="10">
    <location>
        <begin position="200"/>
        <end position="218"/>
    </location>
</feature>
<proteinExistence type="predicted"/>
<dbReference type="EC" id="2.3.2.27" evidence="4"/>
<evidence type="ECO:0000313" key="13">
    <source>
        <dbReference type="EMBL" id="RLM85285.1"/>
    </source>
</evidence>
<evidence type="ECO:0000256" key="5">
    <source>
        <dbReference type="ARBA" id="ARBA00022679"/>
    </source>
</evidence>
<evidence type="ECO:0000259" key="11">
    <source>
        <dbReference type="Pfam" id="PF11145"/>
    </source>
</evidence>
<dbReference type="PANTHER" id="PTHR33389:SF3">
    <property type="entry name" value="OS07G0580700 PROTEIN"/>
    <property type="match status" value="1"/>
</dbReference>
<protein>
    <recommendedName>
        <fullName evidence="4">RING-type E3 ubiquitin transferase</fullName>
        <ecNumber evidence="4">2.3.2.27</ecNumber>
    </recommendedName>
</protein>
<evidence type="ECO:0000259" key="12">
    <source>
        <dbReference type="Pfam" id="PF25333"/>
    </source>
</evidence>
<dbReference type="Pfam" id="PF25333">
    <property type="entry name" value="DUF2921_N"/>
    <property type="match status" value="1"/>
</dbReference>
<evidence type="ECO:0000256" key="10">
    <source>
        <dbReference type="SAM" id="Phobius"/>
    </source>
</evidence>
<comment type="pathway">
    <text evidence="3">Protein modification; protein ubiquitination.</text>
</comment>
<dbReference type="AlphaFoldDB" id="A0A3L6QRE1"/>
<feature type="transmembrane region" description="Helical" evidence="10">
    <location>
        <begin position="64"/>
        <end position="82"/>
    </location>
</feature>